<reference evidence="11 13" key="2">
    <citation type="submission" date="2018-05" db="EMBL/GenBank/DDBJ databases">
        <title>Genomic sequencing of EHEC O26 New European Clone.</title>
        <authorList>
            <person name="Karnisova L."/>
            <person name="Nunvar J."/>
            <person name="Marejkova M."/>
            <person name="Mellmann A."/>
            <person name="Drevinek P."/>
            <person name="Blahova K."/>
            <person name="Bielaszewska M."/>
        </authorList>
    </citation>
    <scope>NUCLEOTIDE SEQUENCE [LARGE SCALE GENOMIC DNA]</scope>
    <source>
        <strain evidence="11 13">14-391</strain>
    </source>
</reference>
<comment type="similarity">
    <text evidence="2">Belongs to the GSP J family.</text>
</comment>
<keyword evidence="5" id="KW-0488">Methylation</keyword>
<dbReference type="EMBL" id="DABFUC010000053">
    <property type="protein sequence ID" value="HAI8960869.1"/>
    <property type="molecule type" value="Genomic_DNA"/>
</dbReference>
<evidence type="ECO:0000256" key="2">
    <source>
        <dbReference type="ARBA" id="ARBA00011084"/>
    </source>
</evidence>
<dbReference type="SUPFAM" id="SSF54523">
    <property type="entry name" value="Pili subunits"/>
    <property type="match status" value="1"/>
</dbReference>
<dbReference type="GO" id="GO:0005886">
    <property type="term" value="C:plasma membrane"/>
    <property type="evidence" value="ECO:0007669"/>
    <property type="project" value="UniProtKB-SubCell"/>
</dbReference>
<reference evidence="10" key="4">
    <citation type="submission" date="2020-04" db="EMBL/GenBank/DDBJ databases">
        <authorList>
            <consortium name="NCBI Pathogen Detection Project"/>
        </authorList>
    </citation>
    <scope>NUCLEOTIDE SEQUENCE</scope>
    <source>
        <strain evidence="10">TW14994</strain>
    </source>
</reference>
<evidence type="ECO:0000256" key="9">
    <source>
        <dbReference type="ARBA" id="ARBA00023136"/>
    </source>
</evidence>
<dbReference type="Gene3D" id="2.10.70.20">
    <property type="entry name" value="gspk-gspi-gspj complex like domains"/>
    <property type="match status" value="1"/>
</dbReference>
<dbReference type="InterPro" id="IPR045584">
    <property type="entry name" value="Pilin-like"/>
</dbReference>
<dbReference type="Proteomes" id="UP000842385">
    <property type="component" value="Unassembled WGS sequence"/>
</dbReference>
<dbReference type="RefSeq" id="WP_000082784.1">
    <property type="nucleotide sequence ID" value="NZ_BFKJ01000044.1"/>
</dbReference>
<dbReference type="PROSITE" id="PS00409">
    <property type="entry name" value="PROKAR_NTER_METHYL"/>
    <property type="match status" value="1"/>
</dbReference>
<keyword evidence="4" id="KW-1003">Cell membrane</keyword>
<name>A0A0F3V5I7_ECOLX</name>
<evidence type="ECO:0000313" key="11">
    <source>
        <dbReference type="EMBL" id="PZZ72094.1"/>
    </source>
</evidence>
<dbReference type="Pfam" id="PF07963">
    <property type="entry name" value="N_methyl"/>
    <property type="match status" value="1"/>
</dbReference>
<dbReference type="AlphaFoldDB" id="A0A0F3V5I7"/>
<evidence type="ECO:0000256" key="3">
    <source>
        <dbReference type="ARBA" id="ARBA00021539"/>
    </source>
</evidence>
<organism evidence="11 13">
    <name type="scientific">Escherichia coli</name>
    <dbReference type="NCBI Taxonomy" id="562"/>
    <lineage>
        <taxon>Bacteria</taxon>
        <taxon>Pseudomonadati</taxon>
        <taxon>Pseudomonadota</taxon>
        <taxon>Gammaproteobacteria</taxon>
        <taxon>Enterobacterales</taxon>
        <taxon>Enterobacteriaceae</taxon>
        <taxon>Escherichia</taxon>
    </lineage>
</organism>
<evidence type="ECO:0000256" key="6">
    <source>
        <dbReference type="ARBA" id="ARBA00022519"/>
    </source>
</evidence>
<evidence type="ECO:0000256" key="8">
    <source>
        <dbReference type="ARBA" id="ARBA00022989"/>
    </source>
</evidence>
<dbReference type="EMBL" id="UASG01000025">
    <property type="protein sequence ID" value="SPX32090.1"/>
    <property type="molecule type" value="Genomic_DNA"/>
</dbReference>
<dbReference type="Pfam" id="PF11612">
    <property type="entry name" value="T2SSJ"/>
    <property type="match status" value="1"/>
</dbReference>
<evidence type="ECO:0000313" key="12">
    <source>
        <dbReference type="EMBL" id="SPX32090.1"/>
    </source>
</evidence>
<evidence type="ECO:0000256" key="4">
    <source>
        <dbReference type="ARBA" id="ARBA00022475"/>
    </source>
</evidence>
<comment type="caution">
    <text evidence="11">The sequence shown here is derived from an EMBL/GenBank/DDBJ whole genome shotgun (WGS) entry which is preliminary data.</text>
</comment>
<keyword evidence="6" id="KW-0997">Cell inner membrane</keyword>
<evidence type="ECO:0000256" key="5">
    <source>
        <dbReference type="ARBA" id="ARBA00022481"/>
    </source>
</evidence>
<dbReference type="GO" id="GO:0015628">
    <property type="term" value="P:protein secretion by the type II secretion system"/>
    <property type="evidence" value="ECO:0007669"/>
    <property type="project" value="InterPro"/>
</dbReference>
<keyword evidence="7" id="KW-0812">Transmembrane</keyword>
<comment type="subcellular location">
    <subcellularLocation>
        <location evidence="1">Cell inner membrane</location>
        <topology evidence="1">Single-pass membrane protein</topology>
    </subcellularLocation>
</comment>
<dbReference type="NCBIfam" id="TIGR02532">
    <property type="entry name" value="IV_pilin_GFxxxE"/>
    <property type="match status" value="1"/>
</dbReference>
<dbReference type="PANTHER" id="PTHR39583">
    <property type="entry name" value="TYPE II SECRETION SYSTEM PROTEIN J-RELATED"/>
    <property type="match status" value="1"/>
</dbReference>
<sequence>MSQQRVKGFTLLEMLLALAVFAALSISAFQVLQSGIRAHELSQDKVRRLAELQRGGSQIERDLMQMIPRHSRGSEGLLLAAPHLLKSDDWGISFTRNSWLNPAGMLPRPELQWVGYRLRQQKLERLSYFYVDHPSGIAPDVRVVLEGVHAFRLRFFVNGTWQARWDSTSILPQAVEVTLVMDDFAELTRLFLVSKETAE</sequence>
<dbReference type="InterPro" id="IPR012902">
    <property type="entry name" value="N_methyl_site"/>
</dbReference>
<dbReference type="Proteomes" id="UP000250385">
    <property type="component" value="Unassembled WGS sequence"/>
</dbReference>
<proteinExistence type="inferred from homology"/>
<dbReference type="GO" id="GO:0015627">
    <property type="term" value="C:type II protein secretion system complex"/>
    <property type="evidence" value="ECO:0007669"/>
    <property type="project" value="InterPro"/>
</dbReference>
<evidence type="ECO:0000313" key="14">
    <source>
        <dbReference type="Proteomes" id="UP000250385"/>
    </source>
</evidence>
<dbReference type="InterPro" id="IPR051621">
    <property type="entry name" value="T2SS_protein_J"/>
</dbReference>
<dbReference type="PANTHER" id="PTHR39583:SF2">
    <property type="entry name" value="TYPE II SECRETION SYSTEM PROTEIN J"/>
    <property type="match status" value="1"/>
</dbReference>
<keyword evidence="9" id="KW-0472">Membrane</keyword>
<reference evidence="12 14" key="3">
    <citation type="submission" date="2018-06" db="EMBL/GenBank/DDBJ databases">
        <authorList>
            <consortium name="Pathogen Informatics"/>
            <person name="Doyle S."/>
        </authorList>
    </citation>
    <scope>NUCLEOTIDE SEQUENCE [LARGE SCALE GENOMIC DNA]</scope>
    <source>
        <strain evidence="12 14">NCTC10279</strain>
    </source>
</reference>
<gene>
    <name evidence="11" type="primary">gspJ</name>
    <name evidence="12" type="synonym">xcpW</name>
    <name evidence="11" type="ORF">DIV22_06435</name>
    <name evidence="10" type="ORF">HKA49_005176</name>
    <name evidence="12" type="ORF">NCTC10279_04527</name>
</gene>
<evidence type="ECO:0000313" key="15">
    <source>
        <dbReference type="Proteomes" id="UP000842385"/>
    </source>
</evidence>
<evidence type="ECO:0000256" key="7">
    <source>
        <dbReference type="ARBA" id="ARBA00022692"/>
    </source>
</evidence>
<accession>A0A0F3V5I7</accession>
<dbReference type="OMA" id="WYYPYPE"/>
<reference evidence="10 15" key="1">
    <citation type="journal article" date="2018" name="Genome Biol.">
        <title>SKESA: strategic k-mer extension for scrupulous assemblies.</title>
        <authorList>
            <person name="Souvorov A."/>
            <person name="Agarwala R."/>
            <person name="Lipman D.J."/>
        </authorList>
    </citation>
    <scope>NUCLEOTIDE SEQUENCE [LARGE SCALE GENOMIC DNA]</scope>
    <source>
        <strain evidence="10 15">TW14994</strain>
    </source>
</reference>
<evidence type="ECO:0000313" key="10">
    <source>
        <dbReference type="EMBL" id="HAI8960869.1"/>
    </source>
</evidence>
<evidence type="ECO:0000313" key="13">
    <source>
        <dbReference type="Proteomes" id="UP000248865"/>
    </source>
</evidence>
<keyword evidence="8" id="KW-1133">Transmembrane helix</keyword>
<evidence type="ECO:0000256" key="1">
    <source>
        <dbReference type="ARBA" id="ARBA00004377"/>
    </source>
</evidence>
<dbReference type="InterPro" id="IPR010055">
    <property type="entry name" value="T2SS_protein-GspJ"/>
</dbReference>
<dbReference type="NCBIfam" id="TIGR01711">
    <property type="entry name" value="gspJ"/>
    <property type="match status" value="1"/>
</dbReference>
<dbReference type="Proteomes" id="UP000248865">
    <property type="component" value="Unassembled WGS sequence"/>
</dbReference>
<dbReference type="EMBL" id="QFSS01000018">
    <property type="protein sequence ID" value="PZZ72094.1"/>
    <property type="molecule type" value="Genomic_DNA"/>
</dbReference>
<dbReference type="Gene3D" id="3.10.610.10">
    <property type="entry name" value="GSPII I/J protein-like"/>
    <property type="match status" value="1"/>
</dbReference>
<protein>
    <recommendedName>
        <fullName evidence="3">Type II secretion system protein J</fullName>
    </recommendedName>
</protein>